<feature type="transmembrane region" description="Helical" evidence="1">
    <location>
        <begin position="28"/>
        <end position="49"/>
    </location>
</feature>
<organism evidence="2 3">
    <name type="scientific">Brassica cretica</name>
    <name type="common">Mustard</name>
    <dbReference type="NCBI Taxonomy" id="69181"/>
    <lineage>
        <taxon>Eukaryota</taxon>
        <taxon>Viridiplantae</taxon>
        <taxon>Streptophyta</taxon>
        <taxon>Embryophyta</taxon>
        <taxon>Tracheophyta</taxon>
        <taxon>Spermatophyta</taxon>
        <taxon>Magnoliopsida</taxon>
        <taxon>eudicotyledons</taxon>
        <taxon>Gunneridae</taxon>
        <taxon>Pentapetalae</taxon>
        <taxon>rosids</taxon>
        <taxon>malvids</taxon>
        <taxon>Brassicales</taxon>
        <taxon>Brassicaceae</taxon>
        <taxon>Brassiceae</taxon>
        <taxon>Brassica</taxon>
    </lineage>
</organism>
<keyword evidence="1" id="KW-1133">Transmembrane helix</keyword>
<feature type="transmembrane region" description="Helical" evidence="1">
    <location>
        <begin position="5"/>
        <end position="22"/>
    </location>
</feature>
<sequence>LVLELYCLQMVCFWFIMQAFLSSKDSSLNFFIVVMHSVNAVSLLGETFLNSLLRLYA</sequence>
<gene>
    <name evidence="2" type="ORF">F2Q69_00051317</name>
</gene>
<evidence type="ECO:0000313" key="2">
    <source>
        <dbReference type="EMBL" id="KAF3524519.1"/>
    </source>
</evidence>
<evidence type="ECO:0000313" key="3">
    <source>
        <dbReference type="Proteomes" id="UP000712600"/>
    </source>
</evidence>
<keyword evidence="1" id="KW-0812">Transmembrane</keyword>
<dbReference type="Proteomes" id="UP000712600">
    <property type="component" value="Unassembled WGS sequence"/>
</dbReference>
<dbReference type="AlphaFoldDB" id="A0A8S9PUQ4"/>
<accession>A0A8S9PUQ4</accession>
<keyword evidence="1" id="KW-0472">Membrane</keyword>
<evidence type="ECO:0000256" key="1">
    <source>
        <dbReference type="SAM" id="Phobius"/>
    </source>
</evidence>
<feature type="non-terminal residue" evidence="2">
    <location>
        <position position="1"/>
    </location>
</feature>
<reference evidence="2" key="1">
    <citation type="submission" date="2019-12" db="EMBL/GenBank/DDBJ databases">
        <title>Genome sequencing and annotation of Brassica cretica.</title>
        <authorList>
            <person name="Studholme D.J."/>
            <person name="Sarris P."/>
        </authorList>
    </citation>
    <scope>NUCLEOTIDE SEQUENCE</scope>
    <source>
        <strain evidence="2">PFS-109/04</strain>
        <tissue evidence="2">Leaf</tissue>
    </source>
</reference>
<name>A0A8S9PUQ4_BRACR</name>
<proteinExistence type="predicted"/>
<comment type="caution">
    <text evidence="2">The sequence shown here is derived from an EMBL/GenBank/DDBJ whole genome shotgun (WGS) entry which is preliminary data.</text>
</comment>
<dbReference type="EMBL" id="QGKX02001347">
    <property type="protein sequence ID" value="KAF3524519.1"/>
    <property type="molecule type" value="Genomic_DNA"/>
</dbReference>
<protein>
    <submittedName>
        <fullName evidence="2">Uncharacterized protein</fullName>
    </submittedName>
</protein>